<evidence type="ECO:0000313" key="2">
    <source>
        <dbReference type="EMBL" id="MBB2497343.1"/>
    </source>
</evidence>
<dbReference type="EMBL" id="JACJUD010000008">
    <property type="protein sequence ID" value="MBB2497343.1"/>
    <property type="molecule type" value="Genomic_DNA"/>
</dbReference>
<accession>A0A7W4QG45</accession>
<feature type="domain" description="FAS1-like dehydratase" evidence="1">
    <location>
        <begin position="18"/>
        <end position="142"/>
    </location>
</feature>
<dbReference type="CDD" id="cd03441">
    <property type="entry name" value="R_hydratase_like"/>
    <property type="match status" value="1"/>
</dbReference>
<dbReference type="PANTHER" id="PTHR43664:SF1">
    <property type="entry name" value="BETA-METHYLMALYL-COA DEHYDRATASE"/>
    <property type="match status" value="1"/>
</dbReference>
<protein>
    <submittedName>
        <fullName evidence="2">MaoC family dehydratase</fullName>
    </submittedName>
</protein>
<dbReference type="InterPro" id="IPR029069">
    <property type="entry name" value="HotDog_dom_sf"/>
</dbReference>
<dbReference type="RefSeq" id="WP_183090874.1">
    <property type="nucleotide sequence ID" value="NZ_JACJUD010000008.1"/>
</dbReference>
<sequence length="158" mass="17297">MSEIETIGTGFTWDELPVGRKFKTYGRTITEADIVNFISASGMLEVLFTNTEFLRDAGFDGRLVPGGQVFCMAEGLLFQTALQGVGVAFLNMELDIKGPTFAGDTIHVEVEVIESRPSKGKPGMGLVRTRNQVVKQDGSVVMIYTPLRLVKGRENLHA</sequence>
<comment type="caution">
    <text evidence="2">The sequence shown here is derived from an EMBL/GenBank/DDBJ whole genome shotgun (WGS) entry which is preliminary data.</text>
</comment>
<organism evidence="2 3">
    <name type="scientific">Aquipseudomonas ullengensis</name>
    <dbReference type="NCBI Taxonomy" id="2759166"/>
    <lineage>
        <taxon>Bacteria</taxon>
        <taxon>Pseudomonadati</taxon>
        <taxon>Pseudomonadota</taxon>
        <taxon>Gammaproteobacteria</taxon>
        <taxon>Pseudomonadales</taxon>
        <taxon>Pseudomonadaceae</taxon>
        <taxon>Aquipseudomonas</taxon>
    </lineage>
</organism>
<dbReference type="AlphaFoldDB" id="A0A7W4QG45"/>
<gene>
    <name evidence="2" type="ORF">H3H51_20170</name>
</gene>
<name>A0A7W4QG45_9GAMM</name>
<evidence type="ECO:0000259" key="1">
    <source>
        <dbReference type="Pfam" id="PF13452"/>
    </source>
</evidence>
<keyword evidence="3" id="KW-1185">Reference proteome</keyword>
<reference evidence="2 3" key="1">
    <citation type="submission" date="2020-08" db="EMBL/GenBank/DDBJ databases">
        <authorList>
            <person name="Kim C.M."/>
        </authorList>
    </citation>
    <scope>NUCLEOTIDE SEQUENCE [LARGE SCALE GENOMIC DNA]</scope>
    <source>
        <strain evidence="2 3">UL070</strain>
    </source>
</reference>
<dbReference type="Pfam" id="PF13452">
    <property type="entry name" value="FAS1_DH_region"/>
    <property type="match status" value="1"/>
</dbReference>
<dbReference type="SUPFAM" id="SSF54637">
    <property type="entry name" value="Thioesterase/thiol ester dehydrase-isomerase"/>
    <property type="match status" value="1"/>
</dbReference>
<evidence type="ECO:0000313" key="3">
    <source>
        <dbReference type="Proteomes" id="UP000542720"/>
    </source>
</evidence>
<dbReference type="InterPro" id="IPR039569">
    <property type="entry name" value="FAS1-like_DH_region"/>
</dbReference>
<dbReference type="Proteomes" id="UP000542720">
    <property type="component" value="Unassembled WGS sequence"/>
</dbReference>
<dbReference type="PANTHER" id="PTHR43664">
    <property type="entry name" value="MONOAMINE OXIDASE-RELATED"/>
    <property type="match status" value="1"/>
</dbReference>
<dbReference type="InterPro" id="IPR052342">
    <property type="entry name" value="MCH/BMMD"/>
</dbReference>
<dbReference type="Gene3D" id="3.10.129.10">
    <property type="entry name" value="Hotdog Thioesterase"/>
    <property type="match status" value="1"/>
</dbReference>
<proteinExistence type="predicted"/>